<dbReference type="InterPro" id="IPR018044">
    <property type="entry name" value="Peptidase_S11"/>
</dbReference>
<dbReference type="InterPro" id="IPR012907">
    <property type="entry name" value="Peptidase_S11_C"/>
</dbReference>
<evidence type="ECO:0000256" key="9">
    <source>
        <dbReference type="ARBA" id="ARBA00022960"/>
    </source>
</evidence>
<comment type="similarity">
    <text evidence="3 15">Belongs to the peptidase S11 family.</text>
</comment>
<dbReference type="InterPro" id="IPR001967">
    <property type="entry name" value="Peptidase_S11_N"/>
</dbReference>
<feature type="chain" id="PRO_5012680531" description="serine-type D-Ala-D-Ala carboxypeptidase" evidence="17">
    <location>
        <begin position="26"/>
        <end position="454"/>
    </location>
</feature>
<evidence type="ECO:0000256" key="11">
    <source>
        <dbReference type="ARBA" id="ARBA00023316"/>
    </source>
</evidence>
<evidence type="ECO:0000256" key="4">
    <source>
        <dbReference type="ARBA" id="ARBA00012448"/>
    </source>
</evidence>
<dbReference type="Gene3D" id="3.40.710.10">
    <property type="entry name" value="DD-peptidase/beta-lactamase superfamily"/>
    <property type="match status" value="1"/>
</dbReference>
<evidence type="ECO:0000313" key="20">
    <source>
        <dbReference type="Proteomes" id="UP000324781"/>
    </source>
</evidence>
<comment type="catalytic activity">
    <reaction evidence="12">
        <text>Preferential cleavage: (Ac)2-L-Lys-D-Ala-|-D-Ala. Also transpeptidation of peptidyl-alanyl moieties that are N-acyl substituents of D-alanine.</text>
        <dbReference type="EC" id="3.4.16.4"/>
    </reaction>
</comment>
<dbReference type="SUPFAM" id="SSF69189">
    <property type="entry name" value="Penicillin-binding protein associated domain"/>
    <property type="match status" value="1"/>
</dbReference>
<reference evidence="19 20" key="1">
    <citation type="submission" date="2016-11" db="EMBL/GenBank/DDBJ databases">
        <authorList>
            <person name="Varghese N."/>
            <person name="Submissions S."/>
        </authorList>
    </citation>
    <scope>NUCLEOTIDE SEQUENCE [LARGE SCALE GENOMIC DNA]</scope>
    <source>
        <strain evidence="19 20">DSM 19027</strain>
    </source>
</reference>
<dbReference type="PANTHER" id="PTHR21581:SF33">
    <property type="entry name" value="D-ALANYL-D-ALANINE CARBOXYPEPTIDASE DACB"/>
    <property type="match status" value="1"/>
</dbReference>
<dbReference type="Pfam" id="PF07943">
    <property type="entry name" value="PBP5_C"/>
    <property type="match status" value="1"/>
</dbReference>
<evidence type="ECO:0000256" key="5">
    <source>
        <dbReference type="ARBA" id="ARBA00022645"/>
    </source>
</evidence>
<evidence type="ECO:0000256" key="10">
    <source>
        <dbReference type="ARBA" id="ARBA00022984"/>
    </source>
</evidence>
<dbReference type="UniPathway" id="UPA00219"/>
<keyword evidence="5 19" id="KW-0121">Carboxypeptidase</keyword>
<comment type="function">
    <text evidence="1">Removes C-terminal D-alanyl residues from sugar-peptide cell wall precursors.</text>
</comment>
<keyword evidence="7 17" id="KW-0732">Signal</keyword>
<keyword evidence="16" id="KW-1133">Transmembrane helix</keyword>
<accession>A0A1M6H133</accession>
<evidence type="ECO:0000256" key="8">
    <source>
        <dbReference type="ARBA" id="ARBA00022801"/>
    </source>
</evidence>
<feature type="binding site" evidence="14">
    <location>
        <position position="237"/>
    </location>
    <ligand>
        <name>substrate</name>
    </ligand>
</feature>
<dbReference type="GO" id="GO:0071555">
    <property type="term" value="P:cell wall organization"/>
    <property type="evidence" value="ECO:0007669"/>
    <property type="project" value="UniProtKB-KW"/>
</dbReference>
<dbReference type="EMBL" id="FQZP01000028">
    <property type="protein sequence ID" value="SHJ15855.1"/>
    <property type="molecule type" value="Genomic_DNA"/>
</dbReference>
<evidence type="ECO:0000256" key="6">
    <source>
        <dbReference type="ARBA" id="ARBA00022670"/>
    </source>
</evidence>
<evidence type="ECO:0000256" key="2">
    <source>
        <dbReference type="ARBA" id="ARBA00004752"/>
    </source>
</evidence>
<dbReference type="InterPro" id="IPR015956">
    <property type="entry name" value="Peniciliin-bd_prot_C_sf"/>
</dbReference>
<keyword evidence="16" id="KW-0812">Transmembrane</keyword>
<keyword evidence="10" id="KW-0573">Peptidoglycan synthesis</keyword>
<evidence type="ECO:0000259" key="18">
    <source>
        <dbReference type="SMART" id="SM00936"/>
    </source>
</evidence>
<dbReference type="AlphaFoldDB" id="A0A1M6H133"/>
<evidence type="ECO:0000313" key="19">
    <source>
        <dbReference type="EMBL" id="SHJ15855.1"/>
    </source>
</evidence>
<evidence type="ECO:0000256" key="3">
    <source>
        <dbReference type="ARBA" id="ARBA00007164"/>
    </source>
</evidence>
<keyword evidence="6" id="KW-0645">Protease</keyword>
<dbReference type="SUPFAM" id="SSF56601">
    <property type="entry name" value="beta-lactamase/transpeptidase-like"/>
    <property type="match status" value="1"/>
</dbReference>
<evidence type="ECO:0000256" key="12">
    <source>
        <dbReference type="ARBA" id="ARBA00034000"/>
    </source>
</evidence>
<dbReference type="Proteomes" id="UP000324781">
    <property type="component" value="Unassembled WGS sequence"/>
</dbReference>
<dbReference type="EC" id="3.4.16.4" evidence="4"/>
<keyword evidence="20" id="KW-1185">Reference proteome</keyword>
<dbReference type="InterPro" id="IPR012338">
    <property type="entry name" value="Beta-lactam/transpept-like"/>
</dbReference>
<gene>
    <name evidence="19" type="ORF">SAMN05444373_102822</name>
</gene>
<dbReference type="PRINTS" id="PR00725">
    <property type="entry name" value="DADACBPTASE1"/>
</dbReference>
<dbReference type="GO" id="GO:0006508">
    <property type="term" value="P:proteolysis"/>
    <property type="evidence" value="ECO:0007669"/>
    <property type="project" value="UniProtKB-KW"/>
</dbReference>
<dbReference type="PANTHER" id="PTHR21581">
    <property type="entry name" value="D-ALANYL-D-ALANINE CARBOXYPEPTIDASE"/>
    <property type="match status" value="1"/>
</dbReference>
<feature type="transmembrane region" description="Helical" evidence="16">
    <location>
        <begin position="403"/>
        <end position="424"/>
    </location>
</feature>
<dbReference type="GO" id="GO:0009002">
    <property type="term" value="F:serine-type D-Ala-D-Ala carboxypeptidase activity"/>
    <property type="evidence" value="ECO:0007669"/>
    <property type="project" value="UniProtKB-EC"/>
</dbReference>
<sequence>MRKFSAACILFSLLLIFQICLPVFAEEVPDLSAEAFILIDMESGQVLTEKNADQKRSPASTTKILTAMIALERASLDTDMIASQTAINSVDIYNYVTAGIKPGEIIKLKSLIELMMVTSANEVGYIIAENVSPDGTISGFVKLMNDKAAELGLTGSHFTNPCGVEDSDHYTTARDLAILAREAMKYDAFREIVGKTEITMPDTNFRKSGDWNASYLTYTNRLLTSRSKYYSKVTGIKTGYTDPAGRCLVASAVNPDGMELISVVLGVDPQDQNLVFEESQKLLEYGFANYSIRDVVKDGEYVGRSDVADAVDAKKVELITQGSIRHILPVDSERLSQELTQQKKLQEPFKAPIEKGQVLGSIEYFYKGKSIGSVNIIANNAIEKTTIAQIRDKYMEIVNDERFILGLKIAGGLVVFLIILRLVLRTISRKNSRRRRYASYSSSRRKNARFRNFR</sequence>
<keyword evidence="9" id="KW-0133">Cell shape</keyword>
<name>A0A1M6H133_9FIRM</name>
<keyword evidence="16" id="KW-0472">Membrane</keyword>
<evidence type="ECO:0000256" key="1">
    <source>
        <dbReference type="ARBA" id="ARBA00003217"/>
    </source>
</evidence>
<dbReference type="OrthoDB" id="9791132at2"/>
<proteinExistence type="inferred from homology"/>
<feature type="active site" description="Acyl-ester intermediate" evidence="13">
    <location>
        <position position="60"/>
    </location>
</feature>
<dbReference type="GO" id="GO:0009252">
    <property type="term" value="P:peptidoglycan biosynthetic process"/>
    <property type="evidence" value="ECO:0007669"/>
    <property type="project" value="UniProtKB-UniPathway"/>
</dbReference>
<organism evidence="19 20">
    <name type="scientific">Thermoclostridium caenicola</name>
    <dbReference type="NCBI Taxonomy" id="659425"/>
    <lineage>
        <taxon>Bacteria</taxon>
        <taxon>Bacillati</taxon>
        <taxon>Bacillota</taxon>
        <taxon>Clostridia</taxon>
        <taxon>Eubacteriales</taxon>
        <taxon>Oscillospiraceae</taxon>
        <taxon>Thermoclostridium</taxon>
    </lineage>
</organism>
<protein>
    <recommendedName>
        <fullName evidence="4">serine-type D-Ala-D-Ala carboxypeptidase</fullName>
        <ecNumber evidence="4">3.4.16.4</ecNumber>
    </recommendedName>
</protein>
<comment type="pathway">
    <text evidence="2">Cell wall biogenesis; peptidoglycan biosynthesis.</text>
</comment>
<dbReference type="Gene3D" id="2.60.410.10">
    <property type="entry name" value="D-Ala-D-Ala carboxypeptidase, C-terminal domain"/>
    <property type="match status" value="1"/>
</dbReference>
<dbReference type="GO" id="GO:0008360">
    <property type="term" value="P:regulation of cell shape"/>
    <property type="evidence" value="ECO:0007669"/>
    <property type="project" value="UniProtKB-KW"/>
</dbReference>
<evidence type="ECO:0000256" key="7">
    <source>
        <dbReference type="ARBA" id="ARBA00022729"/>
    </source>
</evidence>
<feature type="signal peptide" evidence="17">
    <location>
        <begin position="1"/>
        <end position="25"/>
    </location>
</feature>
<dbReference type="InterPro" id="IPR037167">
    <property type="entry name" value="Peptidase_S11_C_sf"/>
</dbReference>
<evidence type="ECO:0000256" key="17">
    <source>
        <dbReference type="SAM" id="SignalP"/>
    </source>
</evidence>
<dbReference type="Pfam" id="PF00768">
    <property type="entry name" value="Peptidase_S11"/>
    <property type="match status" value="1"/>
</dbReference>
<keyword evidence="11" id="KW-0961">Cell wall biogenesis/degradation</keyword>
<evidence type="ECO:0000256" key="13">
    <source>
        <dbReference type="PIRSR" id="PIRSR618044-1"/>
    </source>
</evidence>
<evidence type="ECO:0000256" key="14">
    <source>
        <dbReference type="PIRSR" id="PIRSR618044-2"/>
    </source>
</evidence>
<feature type="active site" description="Proton acceptor" evidence="13">
    <location>
        <position position="63"/>
    </location>
</feature>
<feature type="domain" description="Peptidase S11 D-Ala-D-Ala carboxypeptidase A C-terminal" evidence="18">
    <location>
        <begin position="290"/>
        <end position="384"/>
    </location>
</feature>
<evidence type="ECO:0000256" key="15">
    <source>
        <dbReference type="RuleBase" id="RU004016"/>
    </source>
</evidence>
<feature type="active site" evidence="13">
    <location>
        <position position="119"/>
    </location>
</feature>
<dbReference type="SMART" id="SM00936">
    <property type="entry name" value="PBP5_C"/>
    <property type="match status" value="1"/>
</dbReference>
<keyword evidence="8" id="KW-0378">Hydrolase</keyword>
<dbReference type="RefSeq" id="WP_149678878.1">
    <property type="nucleotide sequence ID" value="NZ_FQZP01000028.1"/>
</dbReference>
<evidence type="ECO:0000256" key="16">
    <source>
        <dbReference type="SAM" id="Phobius"/>
    </source>
</evidence>